<evidence type="ECO:0000256" key="5">
    <source>
        <dbReference type="ARBA" id="ARBA00006003"/>
    </source>
</evidence>
<evidence type="ECO:0000256" key="12">
    <source>
        <dbReference type="ARBA" id="ARBA00023034"/>
    </source>
</evidence>
<reference evidence="41" key="2">
    <citation type="submission" date="2025-09" db="UniProtKB">
        <authorList>
            <consortium name="Ensembl"/>
        </authorList>
    </citation>
    <scope>IDENTIFICATION</scope>
</reference>
<evidence type="ECO:0000256" key="7">
    <source>
        <dbReference type="ARBA" id="ARBA00022676"/>
    </source>
</evidence>
<comment type="catalytic activity">
    <reaction evidence="32">
        <text>a globoside GalGb4Cer + CMP-N-acetyl-beta-neuraminate = a globoside MSGG + CMP + H(+)</text>
        <dbReference type="Rhea" id="RHEA:65372"/>
        <dbReference type="ChEBI" id="CHEBI:15378"/>
        <dbReference type="ChEBI" id="CHEBI:57812"/>
        <dbReference type="ChEBI" id="CHEBI:60377"/>
        <dbReference type="ChEBI" id="CHEBI:140623"/>
        <dbReference type="ChEBI" id="CHEBI:140691"/>
    </reaction>
    <physiologicalReaction direction="left-to-right" evidence="32">
        <dbReference type="Rhea" id="RHEA:65373"/>
    </physiologicalReaction>
</comment>
<evidence type="ECO:0000256" key="3">
    <source>
        <dbReference type="ARBA" id="ARBA00004922"/>
    </source>
</evidence>
<evidence type="ECO:0000256" key="22">
    <source>
        <dbReference type="ARBA" id="ARBA00041997"/>
    </source>
</evidence>
<evidence type="ECO:0000256" key="4">
    <source>
        <dbReference type="ARBA" id="ARBA00004934"/>
    </source>
</evidence>
<evidence type="ECO:0000256" key="13">
    <source>
        <dbReference type="ARBA" id="ARBA00023098"/>
    </source>
</evidence>
<evidence type="ECO:0000256" key="19">
    <source>
        <dbReference type="ARBA" id="ARBA00039107"/>
    </source>
</evidence>
<dbReference type="GO" id="GO:0097503">
    <property type="term" value="P:sialylation"/>
    <property type="evidence" value="ECO:0007669"/>
    <property type="project" value="TreeGrafter"/>
</dbReference>
<name>A0A3B4WIF2_SERLL</name>
<protein>
    <recommendedName>
        <fullName evidence="20">CMP-N-acetylneuraminate-beta-galactosamide-alpha-2,3-sialyltransferase 1</fullName>
        <ecNumber evidence="18">2.4.3.2</ecNumber>
        <ecNumber evidence="19">2.4.3.4</ecNumber>
    </recommendedName>
    <alternativeName>
        <fullName evidence="34">CMP-N-acetylneuraminate-beta-galactosamide-alpha-2,3-sialyltransferase 2</fullName>
    </alternativeName>
    <alternativeName>
        <fullName evidence="27">Gal-NAc6S</fullName>
    </alternativeName>
    <alternativeName>
        <fullName evidence="24">Gal-beta-1,3-GalNAc-alpha-2,3-sialyltransferase</fullName>
    </alternativeName>
    <alternativeName>
        <fullName evidence="26">Monosialoganglioside sialyltransferase</fullName>
    </alternativeName>
    <alternativeName>
        <fullName evidence="22">ST3Gal I</fullName>
    </alternativeName>
    <alternativeName>
        <fullName evidence="35">ST3Gal II</fullName>
    </alternativeName>
    <alternativeName>
        <fullName evidence="23">ST3GalA.1</fullName>
    </alternativeName>
    <alternativeName>
        <fullName evidence="36">ST3GalA.2</fullName>
    </alternativeName>
    <alternativeName>
        <fullName evidence="21">ST3O</fullName>
    </alternativeName>
    <alternativeName>
        <fullName evidence="25">Sialyltransferase 4A</fullName>
    </alternativeName>
    <alternativeName>
        <fullName evidence="37">Sialyltransferase 4B</fullName>
    </alternativeName>
</protein>
<feature type="binding site" evidence="38">
    <location>
        <position position="261"/>
    </location>
    <ligand>
        <name>substrate</name>
    </ligand>
</feature>
<organism evidence="41 42">
    <name type="scientific">Seriola lalandi dorsalis</name>
    <dbReference type="NCBI Taxonomy" id="1841481"/>
    <lineage>
        <taxon>Eukaryota</taxon>
        <taxon>Metazoa</taxon>
        <taxon>Chordata</taxon>
        <taxon>Craniata</taxon>
        <taxon>Vertebrata</taxon>
        <taxon>Euteleostomi</taxon>
        <taxon>Actinopterygii</taxon>
        <taxon>Neopterygii</taxon>
        <taxon>Teleostei</taxon>
        <taxon>Neoteleostei</taxon>
        <taxon>Acanthomorphata</taxon>
        <taxon>Carangaria</taxon>
        <taxon>Carangiformes</taxon>
        <taxon>Carangidae</taxon>
        <taxon>Seriola</taxon>
    </lineage>
</organism>
<evidence type="ECO:0000256" key="9">
    <source>
        <dbReference type="ARBA" id="ARBA00022692"/>
    </source>
</evidence>
<feature type="binding site" evidence="38">
    <location>
        <position position="160"/>
    </location>
    <ligand>
        <name>substrate</name>
    </ligand>
</feature>
<evidence type="ECO:0000256" key="8">
    <source>
        <dbReference type="ARBA" id="ARBA00022679"/>
    </source>
</evidence>
<evidence type="ECO:0000256" key="35">
    <source>
        <dbReference type="ARBA" id="ARBA00081228"/>
    </source>
</evidence>
<dbReference type="GO" id="GO:0003836">
    <property type="term" value="F:beta-galactoside (CMP) alpha-2,3-sialyltransferase activity"/>
    <property type="evidence" value="ECO:0007669"/>
    <property type="project" value="UniProtKB-EC"/>
</dbReference>
<dbReference type="GO" id="GO:0006629">
    <property type="term" value="P:lipid metabolic process"/>
    <property type="evidence" value="ECO:0007669"/>
    <property type="project" value="UniProtKB-KW"/>
</dbReference>
<evidence type="ECO:0000256" key="38">
    <source>
        <dbReference type="PIRSR" id="PIRSR005557-1"/>
    </source>
</evidence>
<reference evidence="41" key="1">
    <citation type="submission" date="2025-08" db="UniProtKB">
        <authorList>
            <consortium name="Ensembl"/>
        </authorList>
    </citation>
    <scope>IDENTIFICATION</scope>
</reference>
<proteinExistence type="inferred from homology"/>
<dbReference type="InterPro" id="IPR038578">
    <property type="entry name" value="GT29-like_sf"/>
</dbReference>
<keyword evidence="7" id="KW-0328">Glycosyltransferase</keyword>
<feature type="binding site" evidence="38">
    <location>
        <position position="220"/>
    </location>
    <ligand>
        <name>substrate</name>
    </ligand>
</feature>
<evidence type="ECO:0000256" key="31">
    <source>
        <dbReference type="ARBA" id="ARBA00047509"/>
    </source>
</evidence>
<evidence type="ECO:0000256" key="28">
    <source>
        <dbReference type="ARBA" id="ARBA00043673"/>
    </source>
</evidence>
<dbReference type="EC" id="2.4.3.2" evidence="18"/>
<keyword evidence="40" id="KW-0732">Signal</keyword>
<dbReference type="InterPro" id="IPR051757">
    <property type="entry name" value="Beta-gal_alpha2-3_sialyltrans"/>
</dbReference>
<evidence type="ECO:0000256" key="16">
    <source>
        <dbReference type="ARBA" id="ARBA00023180"/>
    </source>
</evidence>
<sequence length="333" mass="37887">MVSKVRVFILLLCVGVFVVLRERVAEVSLENFSPFHNTSPCACGKCLSEDDVWFTQRFNKSVEPFLSAKHSLSEAAFRWWKGIQLEKRNFIYYSATVDNLFKTFPATPDVEASSDRCRTCAVVGNSGNLNGSRYGPLIDFHDQLLATPLDTHCKFPPLMNTGRTKGYEADVGKRTTHHVMYPESAVDLDNTTHLVLVPFKIQDLEWLIKAFTTGFSGASYMPVKSHIKANKDLVRIVLNVNFVGSFMRYVHDTWLEKKGRYPSTGFMALVLALHICDEVSVFGYGADKDGNWSHYFEILKNKHLRTGPHAGTHEYDVIQQLHKNQIIHFFKGW</sequence>
<evidence type="ECO:0000256" key="10">
    <source>
        <dbReference type="ARBA" id="ARBA00022968"/>
    </source>
</evidence>
<comment type="subcellular location">
    <subcellularLocation>
        <location evidence="1">Golgi apparatus</location>
        <location evidence="1">Golgi stack membrane</location>
        <topology evidence="1">Single-pass type II membrane protein</topology>
    </subcellularLocation>
    <subcellularLocation>
        <location evidence="2">Secreted</location>
    </subcellularLocation>
</comment>
<evidence type="ECO:0000256" key="14">
    <source>
        <dbReference type="ARBA" id="ARBA00023136"/>
    </source>
</evidence>
<feature type="binding site" evidence="38">
    <location>
        <position position="265"/>
    </location>
    <ligand>
        <name>substrate</name>
    </ligand>
</feature>
<comment type="catalytic activity">
    <reaction evidence="17">
        <text>a beta-D-galactosyl-(1-&gt;3)-N-acetyl-alpha-D-galactosaminyl derivative + CMP-N-acetyl-beta-neuraminate = an N-acetyl-alpha-neuraminyl-(2-&gt;3)-beta-D-galactosyl-(1-&gt;3)-N-acetyl-alpha-D-galactosaminyl derivative + CMP + H(+)</text>
        <dbReference type="Rhea" id="RHEA:21616"/>
        <dbReference type="ChEBI" id="CHEBI:15378"/>
        <dbReference type="ChEBI" id="CHEBI:57812"/>
        <dbReference type="ChEBI" id="CHEBI:60377"/>
        <dbReference type="ChEBI" id="CHEBI:133470"/>
        <dbReference type="ChEBI" id="CHEBI:139596"/>
        <dbReference type="EC" id="2.4.3.4"/>
    </reaction>
    <physiologicalReaction direction="left-to-right" evidence="17">
        <dbReference type="Rhea" id="RHEA:21617"/>
    </physiologicalReaction>
</comment>
<dbReference type="Ensembl" id="ENSSLDT00000004512.1">
    <property type="protein sequence ID" value="ENSSLDP00000004364.1"/>
    <property type="gene ID" value="ENSSLDG00000003025.1"/>
</dbReference>
<feature type="binding site" evidence="38">
    <location>
        <position position="84"/>
    </location>
    <ligand>
        <name>substrate</name>
    </ligand>
</feature>
<evidence type="ECO:0000256" key="33">
    <source>
        <dbReference type="ARBA" id="ARBA00062545"/>
    </source>
</evidence>
<comment type="subunit">
    <text evidence="33">Homodimer; disulfide-linked. Homodimer formation occurs in the endoplasmic reticulum.</text>
</comment>
<feature type="binding site" evidence="38">
    <location>
        <position position="285"/>
    </location>
    <ligand>
        <name>substrate</name>
    </ligand>
</feature>
<keyword evidence="10" id="KW-0735">Signal-anchor</keyword>
<feature type="chain" id="PRO_5017303517" description="CMP-N-acetylneuraminate-beta-galactosamide-alpha-2,3-sialyltransferase 1" evidence="40">
    <location>
        <begin position="22"/>
        <end position="333"/>
    </location>
</feature>
<evidence type="ECO:0000313" key="41">
    <source>
        <dbReference type="Ensembl" id="ENSSLDP00000004364.1"/>
    </source>
</evidence>
<evidence type="ECO:0000256" key="37">
    <source>
        <dbReference type="ARBA" id="ARBA00082805"/>
    </source>
</evidence>
<comment type="catalytic activity">
    <reaction evidence="28">
        <text>a ganglioside GA1 (d18:1(4E)) + CMP-N-acetyl-beta-neuraminate = a ganglioside GM1b (d18:1(4E)) + CMP + H(+)</text>
        <dbReference type="Rhea" id="RHEA:47560"/>
        <dbReference type="ChEBI" id="CHEBI:15378"/>
        <dbReference type="ChEBI" id="CHEBI:27938"/>
        <dbReference type="ChEBI" id="CHEBI:57812"/>
        <dbReference type="ChEBI" id="CHEBI:60377"/>
        <dbReference type="ChEBI" id="CHEBI:78568"/>
    </reaction>
    <physiologicalReaction direction="left-to-right" evidence="28">
        <dbReference type="Rhea" id="RHEA:47561"/>
    </physiologicalReaction>
</comment>
<evidence type="ECO:0000256" key="1">
    <source>
        <dbReference type="ARBA" id="ARBA00004447"/>
    </source>
</evidence>
<evidence type="ECO:0000256" key="25">
    <source>
        <dbReference type="ARBA" id="ARBA00042682"/>
    </source>
</evidence>
<keyword evidence="11" id="KW-1133">Transmembrane helix</keyword>
<dbReference type="Pfam" id="PF00777">
    <property type="entry name" value="Glyco_transf_29"/>
    <property type="match status" value="1"/>
</dbReference>
<dbReference type="GO" id="GO:0032580">
    <property type="term" value="C:Golgi cisterna membrane"/>
    <property type="evidence" value="ECO:0007669"/>
    <property type="project" value="UniProtKB-SubCell"/>
</dbReference>
<dbReference type="InterPro" id="IPR012163">
    <property type="entry name" value="Sialyl_trans"/>
</dbReference>
<keyword evidence="8" id="KW-0808">Transferase</keyword>
<comment type="catalytic activity">
    <reaction evidence="29">
        <text>a ganglioside GM1 (d18:1(4E)) + CMP-N-acetyl-beta-neuraminate = a ganglioside GD1a (d18:1(4E)) + CMP + H(+)</text>
        <dbReference type="Rhea" id="RHEA:18021"/>
        <dbReference type="ChEBI" id="CHEBI:15378"/>
        <dbReference type="ChEBI" id="CHEBI:57812"/>
        <dbReference type="ChEBI" id="CHEBI:60377"/>
        <dbReference type="ChEBI" id="CHEBI:77709"/>
        <dbReference type="ChEBI" id="CHEBI:78445"/>
        <dbReference type="EC" id="2.4.3.2"/>
    </reaction>
    <physiologicalReaction direction="left-to-right" evidence="29">
        <dbReference type="Rhea" id="RHEA:18022"/>
    </physiologicalReaction>
</comment>
<keyword evidence="15" id="KW-1015">Disulfide bond</keyword>
<comment type="catalytic activity">
    <reaction evidence="30">
        <text>a ganglioside GA1 + CMP-N-acetyl-beta-neuraminate = a ganglioside GM1b + CMP + H(+)</text>
        <dbReference type="Rhea" id="RHEA:48244"/>
        <dbReference type="ChEBI" id="CHEBI:15378"/>
        <dbReference type="ChEBI" id="CHEBI:57812"/>
        <dbReference type="ChEBI" id="CHEBI:60377"/>
        <dbReference type="ChEBI" id="CHEBI:88069"/>
        <dbReference type="ChEBI" id="CHEBI:90151"/>
    </reaction>
    <physiologicalReaction direction="left-to-right" evidence="30">
        <dbReference type="Rhea" id="RHEA:48245"/>
    </physiologicalReaction>
</comment>
<dbReference type="PIRSF" id="PIRSF005557">
    <property type="entry name" value="Sialyl_trans"/>
    <property type="match status" value="1"/>
</dbReference>
<dbReference type="InterPro" id="IPR001675">
    <property type="entry name" value="Glyco_trans_29"/>
</dbReference>
<dbReference type="PANTHER" id="PTHR46032:SF6">
    <property type="entry name" value="CMP-N-ACETYLNEURAMINATE-BETA-GALACTOSAMIDE-ALPHA-2,3-SIALYLTRANSFERASE 1"/>
    <property type="match status" value="1"/>
</dbReference>
<keyword evidence="13" id="KW-0443">Lipid metabolism</keyword>
<dbReference type="Proteomes" id="UP000261360">
    <property type="component" value="Unplaced"/>
</dbReference>
<comment type="pathway">
    <text evidence="3">Protein modification; protein glycosylation.</text>
</comment>
<evidence type="ECO:0000256" key="20">
    <source>
        <dbReference type="ARBA" id="ARBA00040101"/>
    </source>
</evidence>
<dbReference type="GO" id="GO:0047288">
    <property type="term" value="F:beta-D-galactosyl-(1-&gt;3)-N-acetyl-beta-D-galactosaminide alpha-2,3- sialyltransferase"/>
    <property type="evidence" value="ECO:0007669"/>
    <property type="project" value="UniProtKB-EC"/>
</dbReference>
<keyword evidence="42" id="KW-1185">Reference proteome</keyword>
<dbReference type="PANTHER" id="PTHR46032">
    <property type="entry name" value="ALPHA-2,3-SIALYLTRANSFERASE ST3GAL I ISOFORM X1"/>
    <property type="match status" value="1"/>
</dbReference>
<evidence type="ECO:0000256" key="15">
    <source>
        <dbReference type="ARBA" id="ARBA00023157"/>
    </source>
</evidence>
<comment type="similarity">
    <text evidence="5">Belongs to the glycosyltransferase 29 family.</text>
</comment>
<feature type="binding site" evidence="38">
    <location>
        <position position="309"/>
    </location>
    <ligand>
        <name>substrate</name>
    </ligand>
</feature>
<evidence type="ECO:0000256" key="18">
    <source>
        <dbReference type="ARBA" id="ARBA00039106"/>
    </source>
</evidence>
<dbReference type="GeneTree" id="ENSGT00940000154725"/>
<evidence type="ECO:0000256" key="17">
    <source>
        <dbReference type="ARBA" id="ARBA00036292"/>
    </source>
</evidence>
<evidence type="ECO:0000256" key="11">
    <source>
        <dbReference type="ARBA" id="ARBA00022989"/>
    </source>
</evidence>
<evidence type="ECO:0000256" key="24">
    <source>
        <dbReference type="ARBA" id="ARBA00042448"/>
    </source>
</evidence>
<evidence type="ECO:0000256" key="40">
    <source>
        <dbReference type="SAM" id="SignalP"/>
    </source>
</evidence>
<keyword evidence="6" id="KW-0964">Secreted</keyword>
<evidence type="ECO:0000256" key="26">
    <source>
        <dbReference type="ARBA" id="ARBA00042990"/>
    </source>
</evidence>
<accession>A0A3B4WIF2</accession>
<dbReference type="FunFam" id="3.90.1480.20:FF:000002">
    <property type="entry name" value="CMP-N-acetylneuraminate-beta-galactosamide- alpha-2,3-sialyltransferase 2"/>
    <property type="match status" value="1"/>
</dbReference>
<evidence type="ECO:0000256" key="29">
    <source>
        <dbReference type="ARBA" id="ARBA00043773"/>
    </source>
</evidence>
<keyword evidence="14" id="KW-0472">Membrane</keyword>
<feature type="binding site" evidence="38">
    <location>
        <position position="294"/>
    </location>
    <ligand>
        <name>substrate</name>
    </ligand>
</feature>
<dbReference type="AlphaFoldDB" id="A0A3B4WIF2"/>
<dbReference type="EC" id="2.4.3.4" evidence="19"/>
<evidence type="ECO:0000256" key="32">
    <source>
        <dbReference type="ARBA" id="ARBA00052027"/>
    </source>
</evidence>
<feature type="binding site" evidence="38">
    <location>
        <position position="125"/>
    </location>
    <ligand>
        <name>substrate</name>
    </ligand>
</feature>
<evidence type="ECO:0000256" key="23">
    <source>
        <dbReference type="ARBA" id="ARBA00042022"/>
    </source>
</evidence>
<evidence type="ECO:0000256" key="6">
    <source>
        <dbReference type="ARBA" id="ARBA00022525"/>
    </source>
</evidence>
<dbReference type="GO" id="GO:0005576">
    <property type="term" value="C:extracellular region"/>
    <property type="evidence" value="ECO:0007669"/>
    <property type="project" value="UniProtKB-SubCell"/>
</dbReference>
<evidence type="ECO:0000256" key="21">
    <source>
        <dbReference type="ARBA" id="ARBA00041507"/>
    </source>
</evidence>
<evidence type="ECO:0000256" key="39">
    <source>
        <dbReference type="PIRSR" id="PIRSR005557-2"/>
    </source>
</evidence>
<keyword evidence="9" id="KW-0812">Transmembrane</keyword>
<evidence type="ECO:0000313" key="42">
    <source>
        <dbReference type="Proteomes" id="UP000261360"/>
    </source>
</evidence>
<feature type="signal peptide" evidence="40">
    <location>
        <begin position="1"/>
        <end position="21"/>
    </location>
</feature>
<evidence type="ECO:0000256" key="2">
    <source>
        <dbReference type="ARBA" id="ARBA00004613"/>
    </source>
</evidence>
<evidence type="ECO:0000256" key="36">
    <source>
        <dbReference type="ARBA" id="ARBA00081332"/>
    </source>
</evidence>
<feature type="disulfide bond" evidence="39">
    <location>
        <begin position="120"/>
        <end position="276"/>
    </location>
</feature>
<keyword evidence="12" id="KW-0333">Golgi apparatus</keyword>
<keyword evidence="16" id="KW-0325">Glycoprotein</keyword>
<comment type="pathway">
    <text evidence="4">Glycolipid biosynthesis.</text>
</comment>
<evidence type="ECO:0000256" key="34">
    <source>
        <dbReference type="ARBA" id="ARBA00072809"/>
    </source>
</evidence>
<comment type="catalytic activity">
    <reaction evidence="31">
        <text>ganglioside GM1 (d18:1(4E)/18:0) + CMP-N-acetyl-beta-neuraminate = ganglioside GD1a (18:1(4E)/18:0) + CMP + H(+)</text>
        <dbReference type="Rhea" id="RHEA:48248"/>
        <dbReference type="ChEBI" id="CHEBI:15378"/>
        <dbReference type="ChEBI" id="CHEBI:57812"/>
        <dbReference type="ChEBI" id="CHEBI:60377"/>
        <dbReference type="ChEBI" id="CHEBI:73110"/>
        <dbReference type="ChEBI" id="CHEBI:90153"/>
    </reaction>
    <physiologicalReaction direction="left-to-right" evidence="31">
        <dbReference type="Rhea" id="RHEA:48249"/>
    </physiologicalReaction>
</comment>
<dbReference type="Gene3D" id="3.90.1480.20">
    <property type="entry name" value="Glycosyl transferase family 29"/>
    <property type="match status" value="1"/>
</dbReference>
<evidence type="ECO:0000256" key="30">
    <source>
        <dbReference type="ARBA" id="ARBA00043816"/>
    </source>
</evidence>
<evidence type="ECO:0000256" key="27">
    <source>
        <dbReference type="ARBA" id="ARBA00042991"/>
    </source>
</evidence>